<evidence type="ECO:0000313" key="17">
    <source>
        <dbReference type="Proteomes" id="UP000800093"/>
    </source>
</evidence>
<dbReference type="SUPFAM" id="SSF51182">
    <property type="entry name" value="RmlC-like cupins"/>
    <property type="match status" value="1"/>
</dbReference>
<evidence type="ECO:0000259" key="15">
    <source>
        <dbReference type="Pfam" id="PF20511"/>
    </source>
</evidence>
<reference evidence="17" key="1">
    <citation type="journal article" date="2020" name="Stud. Mycol.">
        <title>101 Dothideomycetes genomes: A test case for predicting lifestyles and emergence of pathogens.</title>
        <authorList>
            <person name="Haridas S."/>
            <person name="Albert R."/>
            <person name="Binder M."/>
            <person name="Bloem J."/>
            <person name="LaButti K."/>
            <person name="Salamov A."/>
            <person name="Andreopoulos B."/>
            <person name="Baker S."/>
            <person name="Barry K."/>
            <person name="Bills G."/>
            <person name="Bluhm B."/>
            <person name="Cannon C."/>
            <person name="Castanera R."/>
            <person name="Culley D."/>
            <person name="Daum C."/>
            <person name="Ezra D."/>
            <person name="Gonzalez J."/>
            <person name="Henrissat B."/>
            <person name="Kuo A."/>
            <person name="Liang C."/>
            <person name="Lipzen A."/>
            <person name="Lutzoni F."/>
            <person name="Magnuson J."/>
            <person name="Mondo S."/>
            <person name="Nolan M."/>
            <person name="Ohm R."/>
            <person name="Pangilinan J."/>
            <person name="Park H.-J."/>
            <person name="Ramirez L."/>
            <person name="Alfaro M."/>
            <person name="Sun H."/>
            <person name="Tritt A."/>
            <person name="Yoshinaga Y."/>
            <person name="Zwiers L.-H."/>
            <person name="Turgeon B."/>
            <person name="Goodwin S."/>
            <person name="Spatafora J."/>
            <person name="Crous P."/>
            <person name="Grigoriev I."/>
        </authorList>
    </citation>
    <scope>NUCLEOTIDE SEQUENCE [LARGE SCALE GENOMIC DNA]</scope>
    <source>
        <strain evidence="17">CBS 304.66</strain>
    </source>
</reference>
<dbReference type="AlphaFoldDB" id="A0A9P4KAV3"/>
<dbReference type="InterPro" id="IPR046457">
    <property type="entry name" value="PMI_typeI_cat"/>
</dbReference>
<dbReference type="OrthoDB" id="6605218at2759"/>
<dbReference type="GO" id="GO:0005975">
    <property type="term" value="P:carbohydrate metabolic process"/>
    <property type="evidence" value="ECO:0007669"/>
    <property type="project" value="InterPro"/>
</dbReference>
<keyword evidence="17" id="KW-1185">Reference proteome</keyword>
<sequence>MAEKVMQLKCYCNQYPWGKQGSNSLSARLCSNTPGTDFKIDENTPYSEMWMGTYPELPSYVLETGEDLQDVLDKHAPVLIGKNVIDRFNHTKIPYLPKVLSIAKALPLQLHPNKTLASELHSRSPSDYTDPNHKPEIAVALSDFEAFCGFKSLEDLKRLLQLPPLQPFLPTVKKPIFDDQTLKHVVKSMLVASAEAIARTNDALMALPREDFGKDGYIQDMIPRLSEQYDKTDNGTVIALITMNYLRLKAGDAIYIPADGIHAYLSGDIIECMARSNNVLNTGFCPRADRDSVDLFSSTLTFTPHDAEECILPSEPFKRAKNGKTTLYAPPLTEFSMLAIDLGQEENETVEKLGGPSIFIVTKGEGTLKVDGKEHKLSEGYIFFVGVDTKMEFRSENGLQIFLAFVE</sequence>
<dbReference type="GO" id="GO:0008270">
    <property type="term" value="F:zinc ion binding"/>
    <property type="evidence" value="ECO:0007669"/>
    <property type="project" value="InterPro"/>
</dbReference>
<gene>
    <name evidence="16" type="ORF">CC78DRAFT_286761</name>
</gene>
<evidence type="ECO:0000256" key="10">
    <source>
        <dbReference type="ARBA" id="ARBA00029741"/>
    </source>
</evidence>
<dbReference type="GO" id="GO:0005829">
    <property type="term" value="C:cytosol"/>
    <property type="evidence" value="ECO:0007669"/>
    <property type="project" value="TreeGrafter"/>
</dbReference>
<dbReference type="InterPro" id="IPR014710">
    <property type="entry name" value="RmlC-like_jellyroll"/>
</dbReference>
<evidence type="ECO:0000256" key="5">
    <source>
        <dbReference type="ARBA" id="ARBA00011956"/>
    </source>
</evidence>
<organism evidence="16 17">
    <name type="scientific">Lojkania enalia</name>
    <dbReference type="NCBI Taxonomy" id="147567"/>
    <lineage>
        <taxon>Eukaryota</taxon>
        <taxon>Fungi</taxon>
        <taxon>Dikarya</taxon>
        <taxon>Ascomycota</taxon>
        <taxon>Pezizomycotina</taxon>
        <taxon>Dothideomycetes</taxon>
        <taxon>Pleosporomycetidae</taxon>
        <taxon>Pleosporales</taxon>
        <taxon>Pleosporales incertae sedis</taxon>
        <taxon>Lojkania</taxon>
    </lineage>
</organism>
<keyword evidence="9 16" id="KW-0413">Isomerase</keyword>
<dbReference type="InterPro" id="IPR016305">
    <property type="entry name" value="Mannose-6-P_Isomerase"/>
</dbReference>
<dbReference type="Pfam" id="PF20511">
    <property type="entry name" value="PMI_typeI_cat"/>
    <property type="match status" value="1"/>
</dbReference>
<dbReference type="InterPro" id="IPR046456">
    <property type="entry name" value="PMI_typeI_C"/>
</dbReference>
<protein>
    <recommendedName>
        <fullName evidence="6">Mannose-6-phosphate isomerase</fullName>
        <ecNumber evidence="5">5.3.1.8</ecNumber>
    </recommendedName>
    <alternativeName>
        <fullName evidence="10">Phosphohexomutase</fullName>
    </alternativeName>
    <alternativeName>
        <fullName evidence="11">Phosphomannose isomerase</fullName>
    </alternativeName>
</protein>
<dbReference type="PANTHER" id="PTHR10309:SF4">
    <property type="entry name" value="MANNOSE-6-PHOSPHATE ISOMERASE"/>
    <property type="match status" value="1"/>
</dbReference>
<dbReference type="FunFam" id="2.60.120.10:FF:000044">
    <property type="entry name" value="Mannose-6-phosphate isomerase"/>
    <property type="match status" value="1"/>
</dbReference>
<dbReference type="NCBIfam" id="TIGR00218">
    <property type="entry name" value="manA"/>
    <property type="match status" value="1"/>
</dbReference>
<dbReference type="EC" id="5.3.1.8" evidence="5"/>
<evidence type="ECO:0000313" key="16">
    <source>
        <dbReference type="EMBL" id="KAF2263170.1"/>
    </source>
</evidence>
<dbReference type="Pfam" id="PF01238">
    <property type="entry name" value="PMI_typeI_C"/>
    <property type="match status" value="1"/>
</dbReference>
<evidence type="ECO:0000256" key="13">
    <source>
        <dbReference type="RuleBase" id="RU004189"/>
    </source>
</evidence>
<evidence type="ECO:0000256" key="11">
    <source>
        <dbReference type="ARBA" id="ARBA00030762"/>
    </source>
</evidence>
<dbReference type="CDD" id="cd07011">
    <property type="entry name" value="cupin_PMI_type_I_N"/>
    <property type="match status" value="1"/>
</dbReference>
<feature type="domain" description="Phosphomannose isomerase type I catalytic" evidence="15">
    <location>
        <begin position="6"/>
        <end position="152"/>
    </location>
</feature>
<dbReference type="Proteomes" id="UP000800093">
    <property type="component" value="Unassembled WGS sequence"/>
</dbReference>
<evidence type="ECO:0000256" key="6">
    <source>
        <dbReference type="ARBA" id="ARBA00018236"/>
    </source>
</evidence>
<name>A0A9P4KAV3_9PLEO</name>
<dbReference type="Gene3D" id="1.10.441.10">
    <property type="entry name" value="Phosphomannose Isomerase, domain 2"/>
    <property type="match status" value="1"/>
</dbReference>
<feature type="binding site" evidence="12">
    <location>
        <position position="111"/>
    </location>
    <ligand>
        <name>Zn(2+)</name>
        <dbReference type="ChEBI" id="CHEBI:29105"/>
    </ligand>
</feature>
<dbReference type="Gene3D" id="2.60.120.10">
    <property type="entry name" value="Jelly Rolls"/>
    <property type="match status" value="2"/>
</dbReference>
<comment type="caution">
    <text evidence="16">The sequence shown here is derived from an EMBL/GenBank/DDBJ whole genome shotgun (WGS) entry which is preliminary data.</text>
</comment>
<feature type="binding site" evidence="12">
    <location>
        <position position="262"/>
    </location>
    <ligand>
        <name>Zn(2+)</name>
        <dbReference type="ChEBI" id="CHEBI:29105"/>
    </ligand>
</feature>
<keyword evidence="7 12" id="KW-0479">Metal-binding</keyword>
<comment type="pathway">
    <text evidence="3">Nucleotide-sugar biosynthesis; GDP-alpha-D-mannose biosynthesis; alpha-D-mannose 1-phosphate from D-fructose 6-phosphate: step 1/2.</text>
</comment>
<evidence type="ECO:0000256" key="9">
    <source>
        <dbReference type="ARBA" id="ARBA00023235"/>
    </source>
</evidence>
<dbReference type="InterPro" id="IPR011051">
    <property type="entry name" value="RmlC_Cupin_sf"/>
</dbReference>
<dbReference type="PRINTS" id="PR00714">
    <property type="entry name" value="MAN6PISMRASE"/>
</dbReference>
<dbReference type="PIRSF" id="PIRSF001480">
    <property type="entry name" value="Mannose-6-phosphate_isomerase"/>
    <property type="match status" value="1"/>
</dbReference>
<evidence type="ECO:0000256" key="8">
    <source>
        <dbReference type="ARBA" id="ARBA00022833"/>
    </source>
</evidence>
<evidence type="ECO:0000256" key="1">
    <source>
        <dbReference type="ARBA" id="ARBA00000757"/>
    </source>
</evidence>
<dbReference type="EMBL" id="ML986629">
    <property type="protein sequence ID" value="KAF2263170.1"/>
    <property type="molecule type" value="Genomic_DNA"/>
</dbReference>
<proteinExistence type="inferred from homology"/>
<dbReference type="InterPro" id="IPR018050">
    <property type="entry name" value="Pmannose_isomerase-type1_CS"/>
</dbReference>
<evidence type="ECO:0000256" key="12">
    <source>
        <dbReference type="PIRSR" id="PIRSR001480-2"/>
    </source>
</evidence>
<accession>A0A9P4KAV3</accession>
<evidence type="ECO:0000256" key="2">
    <source>
        <dbReference type="ARBA" id="ARBA00002564"/>
    </source>
</evidence>
<keyword evidence="8 12" id="KW-0862">Zinc</keyword>
<dbReference type="GO" id="GO:0009298">
    <property type="term" value="P:GDP-mannose biosynthetic process"/>
    <property type="evidence" value="ECO:0007669"/>
    <property type="project" value="InterPro"/>
</dbReference>
<dbReference type="GO" id="GO:0004476">
    <property type="term" value="F:mannose-6-phosphate isomerase activity"/>
    <property type="evidence" value="ECO:0007669"/>
    <property type="project" value="UniProtKB-EC"/>
</dbReference>
<dbReference type="PROSITE" id="PS00965">
    <property type="entry name" value="PMI_I_1"/>
    <property type="match status" value="1"/>
</dbReference>
<feature type="binding site" evidence="12">
    <location>
        <position position="136"/>
    </location>
    <ligand>
        <name>Zn(2+)</name>
        <dbReference type="ChEBI" id="CHEBI:29105"/>
    </ligand>
</feature>
<feature type="domain" description="Phosphomannose isomerase type I C-terminal" evidence="14">
    <location>
        <begin position="327"/>
        <end position="372"/>
    </location>
</feature>
<comment type="similarity">
    <text evidence="4 13">Belongs to the mannose-6-phosphate isomerase type 1 family.</text>
</comment>
<dbReference type="InterPro" id="IPR001250">
    <property type="entry name" value="Man6P_Isoase-1"/>
</dbReference>
<feature type="binding site" evidence="12">
    <location>
        <position position="109"/>
    </location>
    <ligand>
        <name>Zn(2+)</name>
        <dbReference type="ChEBI" id="CHEBI:29105"/>
    </ligand>
</feature>
<evidence type="ECO:0000259" key="14">
    <source>
        <dbReference type="Pfam" id="PF01238"/>
    </source>
</evidence>
<evidence type="ECO:0000256" key="7">
    <source>
        <dbReference type="ARBA" id="ARBA00022723"/>
    </source>
</evidence>
<evidence type="ECO:0000256" key="3">
    <source>
        <dbReference type="ARBA" id="ARBA00004666"/>
    </source>
</evidence>
<comment type="function">
    <text evidence="2">Involved in the synthesis of the GDP-mannose and dolichol-phosphate-mannose required for a number of critical mannosyl transfer reactions.</text>
</comment>
<evidence type="ECO:0000256" key="4">
    <source>
        <dbReference type="ARBA" id="ARBA00010772"/>
    </source>
</evidence>
<comment type="cofactor">
    <cofactor evidence="12">
        <name>Zn(2+)</name>
        <dbReference type="ChEBI" id="CHEBI:29105"/>
    </cofactor>
    <text evidence="12">Binds 1 zinc ion per subunit.</text>
</comment>
<comment type="catalytic activity">
    <reaction evidence="1">
        <text>D-mannose 6-phosphate = D-fructose 6-phosphate</text>
        <dbReference type="Rhea" id="RHEA:12356"/>
        <dbReference type="ChEBI" id="CHEBI:58735"/>
        <dbReference type="ChEBI" id="CHEBI:61527"/>
        <dbReference type="EC" id="5.3.1.8"/>
    </reaction>
</comment>
<dbReference type="PANTHER" id="PTHR10309">
    <property type="entry name" value="MANNOSE-6-PHOSPHATE ISOMERASE"/>
    <property type="match status" value="1"/>
</dbReference>